<keyword evidence="2" id="KW-1185">Reference proteome</keyword>
<dbReference type="OrthoDB" id="4498779at2"/>
<dbReference type="EMBL" id="CP032568">
    <property type="protein sequence ID" value="AYF74140.1"/>
    <property type="molecule type" value="Genomic_DNA"/>
</dbReference>
<sequence length="100" mass="10856">MFLNEPRKAIAALEVALQATGQGDLNVALAAKVDLASAYALDGDLVEGCRLIGETYETLTVLGNQRGIERAGRAVDRLGHWRTERPVRELQQRIAALATQ</sequence>
<proteinExistence type="predicted"/>
<evidence type="ECO:0008006" key="3">
    <source>
        <dbReference type="Google" id="ProtNLM"/>
    </source>
</evidence>
<reference evidence="1 2" key="1">
    <citation type="submission" date="2018-09" db="EMBL/GenBank/DDBJ databases">
        <title>Nocardia yunnanensis sp. nov., an actinomycete isolated from a soil sample.</title>
        <authorList>
            <person name="Zhang J."/>
        </authorList>
    </citation>
    <scope>NUCLEOTIDE SEQUENCE [LARGE SCALE GENOMIC DNA]</scope>
    <source>
        <strain evidence="1 2">CFHS0054</strain>
    </source>
</reference>
<organism evidence="1 2">
    <name type="scientific">Nocardia yunnanensis</name>
    <dbReference type="NCBI Taxonomy" id="2382165"/>
    <lineage>
        <taxon>Bacteria</taxon>
        <taxon>Bacillati</taxon>
        <taxon>Actinomycetota</taxon>
        <taxon>Actinomycetes</taxon>
        <taxon>Mycobacteriales</taxon>
        <taxon>Nocardiaceae</taxon>
        <taxon>Nocardia</taxon>
    </lineage>
</organism>
<name>A0A386Z917_9NOCA</name>
<dbReference type="AlphaFoldDB" id="A0A386Z917"/>
<dbReference type="RefSeq" id="WP_120736061.1">
    <property type="nucleotide sequence ID" value="NZ_CP032568.1"/>
</dbReference>
<evidence type="ECO:0000313" key="1">
    <source>
        <dbReference type="EMBL" id="AYF74140.1"/>
    </source>
</evidence>
<dbReference type="KEGG" id="nyu:D7D52_09990"/>
<gene>
    <name evidence="1" type="ORF">D7D52_09990</name>
</gene>
<accession>A0A386Z917</accession>
<protein>
    <recommendedName>
        <fullName evidence="3">Tetratricopeptide repeat protein</fullName>
    </recommendedName>
</protein>
<evidence type="ECO:0000313" key="2">
    <source>
        <dbReference type="Proteomes" id="UP000267164"/>
    </source>
</evidence>
<dbReference type="Proteomes" id="UP000267164">
    <property type="component" value="Chromosome"/>
</dbReference>